<keyword evidence="1" id="KW-0472">Membrane</keyword>
<feature type="transmembrane region" description="Helical" evidence="1">
    <location>
        <begin position="229"/>
        <end position="247"/>
    </location>
</feature>
<protein>
    <submittedName>
        <fullName evidence="2">Membrane protein</fullName>
    </submittedName>
</protein>
<keyword evidence="1" id="KW-1133">Transmembrane helix</keyword>
<organism evidence="2 3">
    <name type="scientific">Lancefieldella rimae</name>
    <dbReference type="NCBI Taxonomy" id="1383"/>
    <lineage>
        <taxon>Bacteria</taxon>
        <taxon>Bacillati</taxon>
        <taxon>Actinomycetota</taxon>
        <taxon>Coriobacteriia</taxon>
        <taxon>Coriobacteriales</taxon>
        <taxon>Atopobiaceae</taxon>
        <taxon>Lancefieldella</taxon>
    </lineage>
</organism>
<dbReference type="EMBL" id="JQCP01000001">
    <property type="protein sequence ID" value="KRO03027.1"/>
    <property type="molecule type" value="Genomic_DNA"/>
</dbReference>
<sequence>MWPEFVRAVLVLCILLYLPGTLFLKAFRMPIGWALPTAPLISCSFIFITGEVLNILRIPAHIFLMAGVPLFIAGATYAFTHVGTHHNPAPSSHTYDDLPWQILLISVAVGLVTTTLLYVTSLSSAGAFVQGWDITHHLDVTQAMIDSQCYSSINYNYYSTPDAAIIPWQSSSSGFYPSGWNILNALATQLVHTDTTVAGNALNFVSAAILLPLSITTFIAKTFPNKRTVLLAGAFTAGSFSVFPWALFVYGPIYPNTFAFCTMPAIFWVFMQITRSKTPKHDLILLSITFVLGCISLTVLHTSTIFSSIIILFPWCLARIKQSNRRISLFGHQVKPLILVGVFFIFVILVWLTFYFVLIVRGVALSFWWNSYSDPINALIHVIGLDYVGESYAGGELVSMQPMLTLTVFVGIVWTFSKKQGRWLSVAFFYISLLCAFIISFDVPLKGILSGFWYTDPFRIAATAAISAMPLAAIGLSTLGCALFDLICKYQPRLPHFLGKRASLVLVITVFILGNYLIAMPSSKHPAPTNAFSAFKTVAVESYGDKDPLTNEEREFLRRVKNVIPKGARVANIPYDGSLWAYATNNVHVVWRYPTGYDNTEKPTSAILRKRLKDIASDEEVRSIAKELDIHYVLVLGIPSESGAIGNNYRSGTFRGILGITDDTPGFEVVLSEGNMRLYKITLY</sequence>
<feature type="transmembrane region" description="Helical" evidence="1">
    <location>
        <begin position="397"/>
        <end position="416"/>
    </location>
</feature>
<evidence type="ECO:0000256" key="1">
    <source>
        <dbReference type="SAM" id="Phobius"/>
    </source>
</evidence>
<feature type="transmembrane region" description="Helical" evidence="1">
    <location>
        <begin position="423"/>
        <end position="441"/>
    </location>
</feature>
<evidence type="ECO:0000313" key="3">
    <source>
        <dbReference type="Proteomes" id="UP000051927"/>
    </source>
</evidence>
<reference evidence="2 3" key="1">
    <citation type="journal article" date="2015" name="Genome Announc.">
        <title>Expanding the biotechnology potential of lactobacilli through comparative genomics of 213 strains and associated genera.</title>
        <authorList>
            <person name="Sun Z."/>
            <person name="Harris H.M."/>
            <person name="McCann A."/>
            <person name="Guo C."/>
            <person name="Argimon S."/>
            <person name="Zhang W."/>
            <person name="Yang X."/>
            <person name="Jeffery I.B."/>
            <person name="Cooney J.C."/>
            <person name="Kagawa T.F."/>
            <person name="Liu W."/>
            <person name="Song Y."/>
            <person name="Salvetti E."/>
            <person name="Wrobel A."/>
            <person name="Rasinkangas P."/>
            <person name="Parkhill J."/>
            <person name="Rea M.C."/>
            <person name="O'Sullivan O."/>
            <person name="Ritari J."/>
            <person name="Douillard F.P."/>
            <person name="Paul Ross R."/>
            <person name="Yang R."/>
            <person name="Briner A.E."/>
            <person name="Felis G.E."/>
            <person name="de Vos W.M."/>
            <person name="Barrangou R."/>
            <person name="Klaenhammer T.R."/>
            <person name="Caufield P.W."/>
            <person name="Cui Y."/>
            <person name="Zhang H."/>
            <person name="O'Toole P.W."/>
        </authorList>
    </citation>
    <scope>NUCLEOTIDE SEQUENCE [LARGE SCALE GENOMIC DNA]</scope>
    <source>
        <strain evidence="2 3">DSM 7090</strain>
    </source>
</reference>
<dbReference type="RefSeq" id="WP_003148281.1">
    <property type="nucleotide sequence ID" value="NZ_JQCP01000001.1"/>
</dbReference>
<proteinExistence type="predicted"/>
<feature type="transmembrane region" description="Helical" evidence="1">
    <location>
        <begin position="60"/>
        <end position="80"/>
    </location>
</feature>
<dbReference type="Pfam" id="PF20176">
    <property type="entry name" value="DUF6541"/>
    <property type="match status" value="1"/>
</dbReference>
<feature type="transmembrane region" description="Helical" evidence="1">
    <location>
        <begin position="334"/>
        <end position="360"/>
    </location>
</feature>
<feature type="transmembrane region" description="Helical" evidence="1">
    <location>
        <begin position="283"/>
        <end position="299"/>
    </location>
</feature>
<feature type="transmembrane region" description="Helical" evidence="1">
    <location>
        <begin position="461"/>
        <end position="486"/>
    </location>
</feature>
<keyword evidence="1" id="KW-0812">Transmembrane</keyword>
<feature type="transmembrane region" description="Helical" evidence="1">
    <location>
        <begin position="253"/>
        <end position="271"/>
    </location>
</feature>
<gene>
    <name evidence="2" type="ORF">IV60_GL000203</name>
</gene>
<name>A0ABR5Q1J1_9ACTN</name>
<dbReference type="InterPro" id="IPR046671">
    <property type="entry name" value="DUF6541"/>
</dbReference>
<feature type="transmembrane region" description="Helical" evidence="1">
    <location>
        <begin position="100"/>
        <end position="119"/>
    </location>
</feature>
<keyword evidence="3" id="KW-1185">Reference proteome</keyword>
<dbReference type="Proteomes" id="UP000051927">
    <property type="component" value="Unassembled WGS sequence"/>
</dbReference>
<accession>A0ABR5Q1J1</accession>
<dbReference type="GeneID" id="84904148"/>
<comment type="caution">
    <text evidence="2">The sequence shown here is derived from an EMBL/GenBank/DDBJ whole genome shotgun (WGS) entry which is preliminary data.</text>
</comment>
<feature type="transmembrane region" description="Helical" evidence="1">
    <location>
        <begin position="498"/>
        <end position="518"/>
    </location>
</feature>
<evidence type="ECO:0000313" key="2">
    <source>
        <dbReference type="EMBL" id="KRO03027.1"/>
    </source>
</evidence>
<feature type="transmembrane region" description="Helical" evidence="1">
    <location>
        <begin position="33"/>
        <end position="53"/>
    </location>
</feature>